<evidence type="ECO:0000313" key="1">
    <source>
        <dbReference type="EnsemblPlants" id="AET2Gv20557500.25"/>
    </source>
</evidence>
<reference evidence="1" key="4">
    <citation type="submission" date="2019-03" db="UniProtKB">
        <authorList>
            <consortium name="EnsemblPlants"/>
        </authorList>
    </citation>
    <scope>IDENTIFICATION</scope>
</reference>
<accession>A0A453BLU6</accession>
<reference evidence="1" key="3">
    <citation type="journal article" date="2017" name="Nature">
        <title>Genome sequence of the progenitor of the wheat D genome Aegilops tauschii.</title>
        <authorList>
            <person name="Luo M.C."/>
            <person name="Gu Y.Q."/>
            <person name="Puiu D."/>
            <person name="Wang H."/>
            <person name="Twardziok S.O."/>
            <person name="Deal K.R."/>
            <person name="Huo N."/>
            <person name="Zhu T."/>
            <person name="Wang L."/>
            <person name="Wang Y."/>
            <person name="McGuire P.E."/>
            <person name="Liu S."/>
            <person name="Long H."/>
            <person name="Ramasamy R.K."/>
            <person name="Rodriguez J.C."/>
            <person name="Van S.L."/>
            <person name="Yuan L."/>
            <person name="Wang Z."/>
            <person name="Xia Z."/>
            <person name="Xiao L."/>
            <person name="Anderson O.D."/>
            <person name="Ouyang S."/>
            <person name="Liang Y."/>
            <person name="Zimin A.V."/>
            <person name="Pertea G."/>
            <person name="Qi P."/>
            <person name="Bennetzen J.L."/>
            <person name="Dai X."/>
            <person name="Dawson M.W."/>
            <person name="Muller H.G."/>
            <person name="Kugler K."/>
            <person name="Rivarola-Duarte L."/>
            <person name="Spannagl M."/>
            <person name="Mayer K.F.X."/>
            <person name="Lu F.H."/>
            <person name="Bevan M.W."/>
            <person name="Leroy P."/>
            <person name="Li P."/>
            <person name="You F.M."/>
            <person name="Sun Q."/>
            <person name="Liu Z."/>
            <person name="Lyons E."/>
            <person name="Wicker T."/>
            <person name="Salzberg S.L."/>
            <person name="Devos K.M."/>
            <person name="Dvorak J."/>
        </authorList>
    </citation>
    <scope>NUCLEOTIDE SEQUENCE [LARGE SCALE GENOMIC DNA]</scope>
    <source>
        <strain evidence="1">cv. AL8/78</strain>
    </source>
</reference>
<sequence>MSSKRYKLQFQGNLSQILFRFRAGGEGRTSGCMMETMMHGRTGYAFAFQLFFLVDDSTFAPLGCRLI</sequence>
<keyword evidence="2" id="KW-1185">Reference proteome</keyword>
<dbReference type="AlphaFoldDB" id="A0A453BLU6"/>
<evidence type="ECO:0000313" key="2">
    <source>
        <dbReference type="Proteomes" id="UP000015105"/>
    </source>
</evidence>
<name>A0A453BLU6_AEGTS</name>
<reference evidence="2" key="1">
    <citation type="journal article" date="2014" name="Science">
        <title>Ancient hybridizations among the ancestral genomes of bread wheat.</title>
        <authorList>
            <consortium name="International Wheat Genome Sequencing Consortium,"/>
            <person name="Marcussen T."/>
            <person name="Sandve S.R."/>
            <person name="Heier L."/>
            <person name="Spannagl M."/>
            <person name="Pfeifer M."/>
            <person name="Jakobsen K.S."/>
            <person name="Wulff B.B."/>
            <person name="Steuernagel B."/>
            <person name="Mayer K.F."/>
            <person name="Olsen O.A."/>
        </authorList>
    </citation>
    <scope>NUCLEOTIDE SEQUENCE [LARGE SCALE GENOMIC DNA]</scope>
    <source>
        <strain evidence="2">cv. AL8/78</strain>
    </source>
</reference>
<reference evidence="1" key="5">
    <citation type="journal article" date="2021" name="G3 (Bethesda)">
        <title>Aegilops tauschii genome assembly Aet v5.0 features greater sequence contiguity and improved annotation.</title>
        <authorList>
            <person name="Wang L."/>
            <person name="Zhu T."/>
            <person name="Rodriguez J.C."/>
            <person name="Deal K.R."/>
            <person name="Dubcovsky J."/>
            <person name="McGuire P.E."/>
            <person name="Lux T."/>
            <person name="Spannagl M."/>
            <person name="Mayer K.F.X."/>
            <person name="Baldrich P."/>
            <person name="Meyers B.C."/>
            <person name="Huo N."/>
            <person name="Gu Y.Q."/>
            <person name="Zhou H."/>
            <person name="Devos K.M."/>
            <person name="Bennetzen J.L."/>
            <person name="Unver T."/>
            <person name="Budak H."/>
            <person name="Gulick P.J."/>
            <person name="Galiba G."/>
            <person name="Kalapos B."/>
            <person name="Nelson D.R."/>
            <person name="Li P."/>
            <person name="You F.M."/>
            <person name="Luo M.C."/>
            <person name="Dvorak J."/>
        </authorList>
    </citation>
    <scope>NUCLEOTIDE SEQUENCE [LARGE SCALE GENOMIC DNA]</scope>
    <source>
        <strain evidence="1">cv. AL8/78</strain>
    </source>
</reference>
<protein>
    <submittedName>
        <fullName evidence="1">Uncharacterized protein</fullName>
    </submittedName>
</protein>
<dbReference type="EnsemblPlants" id="AET2Gv20557500.25">
    <property type="protein sequence ID" value="AET2Gv20557500.25"/>
    <property type="gene ID" value="AET2Gv20557500"/>
</dbReference>
<proteinExistence type="predicted"/>
<dbReference type="Gramene" id="AET2Gv20557500.25">
    <property type="protein sequence ID" value="AET2Gv20557500.25"/>
    <property type="gene ID" value="AET2Gv20557500"/>
</dbReference>
<dbReference type="Proteomes" id="UP000015105">
    <property type="component" value="Chromosome 2D"/>
</dbReference>
<reference evidence="2" key="2">
    <citation type="journal article" date="2017" name="Nat. Plants">
        <title>The Aegilops tauschii genome reveals multiple impacts of transposons.</title>
        <authorList>
            <person name="Zhao G."/>
            <person name="Zou C."/>
            <person name="Li K."/>
            <person name="Wang K."/>
            <person name="Li T."/>
            <person name="Gao L."/>
            <person name="Zhang X."/>
            <person name="Wang H."/>
            <person name="Yang Z."/>
            <person name="Liu X."/>
            <person name="Jiang W."/>
            <person name="Mao L."/>
            <person name="Kong X."/>
            <person name="Jiao Y."/>
            <person name="Jia J."/>
        </authorList>
    </citation>
    <scope>NUCLEOTIDE SEQUENCE [LARGE SCALE GENOMIC DNA]</scope>
    <source>
        <strain evidence="2">cv. AL8/78</strain>
    </source>
</reference>
<organism evidence="1 2">
    <name type="scientific">Aegilops tauschii subsp. strangulata</name>
    <name type="common">Goatgrass</name>
    <dbReference type="NCBI Taxonomy" id="200361"/>
    <lineage>
        <taxon>Eukaryota</taxon>
        <taxon>Viridiplantae</taxon>
        <taxon>Streptophyta</taxon>
        <taxon>Embryophyta</taxon>
        <taxon>Tracheophyta</taxon>
        <taxon>Spermatophyta</taxon>
        <taxon>Magnoliopsida</taxon>
        <taxon>Liliopsida</taxon>
        <taxon>Poales</taxon>
        <taxon>Poaceae</taxon>
        <taxon>BOP clade</taxon>
        <taxon>Pooideae</taxon>
        <taxon>Triticodae</taxon>
        <taxon>Triticeae</taxon>
        <taxon>Triticinae</taxon>
        <taxon>Aegilops</taxon>
    </lineage>
</organism>